<dbReference type="PATRIC" id="fig|294710.3.peg.785"/>
<dbReference type="SUPFAM" id="SSF51182">
    <property type="entry name" value="RmlC-like cupins"/>
    <property type="match status" value="1"/>
</dbReference>
<keyword evidence="3 6" id="KW-0479">Metal-binding</keyword>
<name>A0A117M187_9BACT</name>
<dbReference type="Gene3D" id="2.60.120.520">
    <property type="entry name" value="pectin degrading enzyme 5-keto 4- deoxyuronate isomerase, domain 1"/>
    <property type="match status" value="1"/>
</dbReference>
<gene>
    <name evidence="6" type="primary">kduI</name>
    <name evidence="7" type="ORF">XD92_0002</name>
</gene>
<dbReference type="GO" id="GO:0008697">
    <property type="term" value="F:4-deoxy-L-threo-5-hexosulose-uronate ketol-isomerase activity"/>
    <property type="evidence" value="ECO:0007669"/>
    <property type="project" value="UniProtKB-UniRule"/>
</dbReference>
<dbReference type="InterPro" id="IPR011051">
    <property type="entry name" value="RmlC_Cupin_sf"/>
</dbReference>
<dbReference type="CDD" id="cd20491">
    <property type="entry name" value="cupin_KduI_C"/>
    <property type="match status" value="1"/>
</dbReference>
<dbReference type="Proteomes" id="UP000053860">
    <property type="component" value="Unassembled WGS sequence"/>
</dbReference>
<keyword evidence="5 6" id="KW-0413">Isomerase</keyword>
<organism evidence="7 8">
    <name type="scientific">Proteiniphilum acetatigenes</name>
    <dbReference type="NCBI Taxonomy" id="294710"/>
    <lineage>
        <taxon>Bacteria</taxon>
        <taxon>Pseudomonadati</taxon>
        <taxon>Bacteroidota</taxon>
        <taxon>Bacteroidia</taxon>
        <taxon>Bacteroidales</taxon>
        <taxon>Dysgonomonadaceae</taxon>
        <taxon>Proteiniphilum</taxon>
    </lineage>
</organism>
<dbReference type="PIRSF" id="PIRSF006625">
    <property type="entry name" value="KduI"/>
    <property type="match status" value="1"/>
</dbReference>
<dbReference type="InterPro" id="IPR014710">
    <property type="entry name" value="RmlC-like_jellyroll"/>
</dbReference>
<comment type="cofactor">
    <cofactor evidence="6">
        <name>Zn(2+)</name>
        <dbReference type="ChEBI" id="CHEBI:29105"/>
    </cofactor>
    <text evidence="6">Binds 1 zinc ion per subunit.</text>
</comment>
<accession>A0A117M187</accession>
<evidence type="ECO:0000256" key="3">
    <source>
        <dbReference type="ARBA" id="ARBA00022723"/>
    </source>
</evidence>
<evidence type="ECO:0000256" key="6">
    <source>
        <dbReference type="HAMAP-Rule" id="MF_00687"/>
    </source>
</evidence>
<dbReference type="GO" id="GO:0045490">
    <property type="term" value="P:pectin catabolic process"/>
    <property type="evidence" value="ECO:0007669"/>
    <property type="project" value="UniProtKB-UniRule"/>
</dbReference>
<evidence type="ECO:0000256" key="1">
    <source>
        <dbReference type="ARBA" id="ARBA00000552"/>
    </source>
</evidence>
<evidence type="ECO:0000256" key="4">
    <source>
        <dbReference type="ARBA" id="ARBA00022833"/>
    </source>
</evidence>
<evidence type="ECO:0000313" key="8">
    <source>
        <dbReference type="Proteomes" id="UP000053860"/>
    </source>
</evidence>
<protein>
    <recommendedName>
        <fullName evidence="6">4-deoxy-L-threo-5-hexosulose-uronate ketol-isomerase</fullName>
        <ecNumber evidence="6">5.3.1.17</ecNumber>
    </recommendedName>
    <alternativeName>
        <fullName evidence="6">5-keto-4-deoxyuronate isomerase</fullName>
    </alternativeName>
    <alternativeName>
        <fullName evidence="6">DKI isomerase</fullName>
    </alternativeName>
</protein>
<evidence type="ECO:0000256" key="5">
    <source>
        <dbReference type="ARBA" id="ARBA00023235"/>
    </source>
</evidence>
<dbReference type="GO" id="GO:0008270">
    <property type="term" value="F:zinc ion binding"/>
    <property type="evidence" value="ECO:0007669"/>
    <property type="project" value="UniProtKB-UniRule"/>
</dbReference>
<feature type="binding site" evidence="6">
    <location>
        <position position="243"/>
    </location>
    <ligand>
        <name>Zn(2+)</name>
        <dbReference type="ChEBI" id="CHEBI:29105"/>
    </ligand>
</feature>
<dbReference type="AlphaFoldDB" id="A0A117M187"/>
<evidence type="ECO:0000256" key="2">
    <source>
        <dbReference type="ARBA" id="ARBA00008086"/>
    </source>
</evidence>
<keyword evidence="4 6" id="KW-0862">Zinc</keyword>
<comment type="pathway">
    <text evidence="6">Glycan metabolism; pectin degradation; 2-dehydro-3-deoxy-D-gluconate from pectin: step 4/5.</text>
</comment>
<dbReference type="Pfam" id="PF04962">
    <property type="entry name" value="KduI"/>
    <property type="match status" value="1"/>
</dbReference>
<reference evidence="8" key="1">
    <citation type="journal article" date="2015" name="MBio">
        <title>Genome-Resolved Metagenomic Analysis Reveals Roles for Candidate Phyla and Other Microbial Community Members in Biogeochemical Transformations in Oil Reservoirs.</title>
        <authorList>
            <person name="Hu P."/>
            <person name="Tom L."/>
            <person name="Singh A."/>
            <person name="Thomas B.C."/>
            <person name="Baker B.J."/>
            <person name="Piceno Y.M."/>
            <person name="Andersen G.L."/>
            <person name="Banfield J.F."/>
        </authorList>
    </citation>
    <scope>NUCLEOTIDE SEQUENCE [LARGE SCALE GENOMIC DNA]</scope>
</reference>
<comment type="similarity">
    <text evidence="2 6">Belongs to the KduI family.</text>
</comment>
<dbReference type="EMBL" id="LGGN01000001">
    <property type="protein sequence ID" value="KUK78819.1"/>
    <property type="molecule type" value="Genomic_DNA"/>
</dbReference>
<dbReference type="HAMAP" id="MF_00687">
    <property type="entry name" value="KduI"/>
    <property type="match status" value="1"/>
</dbReference>
<dbReference type="EC" id="5.3.1.17" evidence="6"/>
<dbReference type="NCBIfam" id="NF002091">
    <property type="entry name" value="PRK00924.1"/>
    <property type="match status" value="1"/>
</dbReference>
<comment type="catalytic activity">
    <reaction evidence="1 6">
        <text>5-dehydro-4-deoxy-D-glucuronate = 3-deoxy-D-glycero-2,5-hexodiulosonate</text>
        <dbReference type="Rhea" id="RHEA:23896"/>
        <dbReference type="ChEBI" id="CHEBI:17117"/>
        <dbReference type="ChEBI" id="CHEBI:29071"/>
        <dbReference type="EC" id="5.3.1.17"/>
    </reaction>
</comment>
<evidence type="ECO:0000313" key="7">
    <source>
        <dbReference type="EMBL" id="KUK78819.1"/>
    </source>
</evidence>
<dbReference type="InterPro" id="IPR007045">
    <property type="entry name" value="KduI"/>
</dbReference>
<sequence length="276" mass="31305">MVIRVLADDVRIKRMDTCELREVFLADTLFQAEKIKLIYSDTERAIAGGAVPLKEPLALEGSKELASACFNERRETGVLNIGGKGEVLVDNRTYTLEHLECLYIGRGVKTIQMSSQNPDNPAEFYFLSYPAHKVFPIKKITQADANRVDLGSDEACNKRTIFQYIRPGVCDSCQLVMGMTTLAEGSNWNTMPPHTHARRTEIYLYFDLKEDARVFHFMGKPHETRHIVVQNKEAVLSPSWSIHAGVGTSRYSFVWGMGGENQDFDDMDFTDIREIR</sequence>
<dbReference type="PANTHER" id="PTHR38461">
    <property type="entry name" value="4-DEOXY-L-THREO-5-HEXOSULOSE-URONATE KETOL-ISOMERASE"/>
    <property type="match status" value="1"/>
</dbReference>
<feature type="binding site" evidence="6">
    <location>
        <position position="194"/>
    </location>
    <ligand>
        <name>Zn(2+)</name>
        <dbReference type="ChEBI" id="CHEBI:29105"/>
    </ligand>
</feature>
<comment type="caution">
    <text evidence="7">The sequence shown here is derived from an EMBL/GenBank/DDBJ whole genome shotgun (WGS) entry which is preliminary data.</text>
</comment>
<dbReference type="InterPro" id="IPR027449">
    <property type="entry name" value="KduI_N"/>
</dbReference>
<dbReference type="PANTHER" id="PTHR38461:SF1">
    <property type="entry name" value="4-DEOXY-L-THREO-5-HEXOSULOSE-URONATE KETOL-ISOMERASE"/>
    <property type="match status" value="1"/>
</dbReference>
<dbReference type="GO" id="GO:0042840">
    <property type="term" value="P:D-glucuronate catabolic process"/>
    <property type="evidence" value="ECO:0007669"/>
    <property type="project" value="TreeGrafter"/>
</dbReference>
<dbReference type="CDD" id="cd20294">
    <property type="entry name" value="cupin_KduI_N"/>
    <property type="match status" value="1"/>
</dbReference>
<proteinExistence type="inferred from homology"/>
<dbReference type="GO" id="GO:0019698">
    <property type="term" value="P:D-galacturonate catabolic process"/>
    <property type="evidence" value="ECO:0007669"/>
    <property type="project" value="TreeGrafter"/>
</dbReference>
<feature type="binding site" evidence="6">
    <location>
        <position position="201"/>
    </location>
    <ligand>
        <name>Zn(2+)</name>
        <dbReference type="ChEBI" id="CHEBI:29105"/>
    </ligand>
</feature>
<comment type="function">
    <text evidence="6">Catalyzes the isomerization of 5-dehydro-4-deoxy-D-glucuronate to 3-deoxy-D-glycero-2,5-hexodiulosonate.</text>
</comment>
<dbReference type="InterPro" id="IPR021120">
    <property type="entry name" value="KduI/IolB_isomerase"/>
</dbReference>
<dbReference type="UniPathway" id="UPA00545">
    <property type="reaction ID" value="UER00826"/>
</dbReference>
<dbReference type="Gene3D" id="2.60.120.10">
    <property type="entry name" value="Jelly Rolls"/>
    <property type="match status" value="1"/>
</dbReference>
<feature type="binding site" evidence="6">
    <location>
        <position position="196"/>
    </location>
    <ligand>
        <name>Zn(2+)</name>
        <dbReference type="ChEBI" id="CHEBI:29105"/>
    </ligand>
</feature>